<dbReference type="InterPro" id="IPR016166">
    <property type="entry name" value="FAD-bd_PCMH"/>
</dbReference>
<dbReference type="SMART" id="SM01092">
    <property type="entry name" value="CO_deh_flav_C"/>
    <property type="match status" value="1"/>
</dbReference>
<dbReference type="Gene3D" id="3.30.43.10">
    <property type="entry name" value="Uridine Diphospho-n-acetylenolpyruvylglucosamine Reductase, domain 2"/>
    <property type="match status" value="1"/>
</dbReference>
<dbReference type="Gene3D" id="3.30.390.50">
    <property type="entry name" value="CO dehydrogenase flavoprotein, C-terminal domain"/>
    <property type="match status" value="1"/>
</dbReference>
<dbReference type="InterPro" id="IPR036318">
    <property type="entry name" value="FAD-bd_PCMH-like_sf"/>
</dbReference>
<feature type="domain" description="FAD-binding PCMH-type" evidence="4">
    <location>
        <begin position="1"/>
        <end position="176"/>
    </location>
</feature>
<name>A0A554SNV9_9ACTN</name>
<proteinExistence type="predicted"/>
<keyword evidence="2" id="KW-0274">FAD</keyword>
<organism evidence="5 6">
    <name type="scientific">Aeromicrobium piscarium</name>
    <dbReference type="NCBI Taxonomy" id="2590901"/>
    <lineage>
        <taxon>Bacteria</taxon>
        <taxon>Bacillati</taxon>
        <taxon>Actinomycetota</taxon>
        <taxon>Actinomycetes</taxon>
        <taxon>Propionibacteriales</taxon>
        <taxon>Nocardioidaceae</taxon>
        <taxon>Aeromicrobium</taxon>
    </lineage>
</organism>
<accession>A0A554SNV9</accession>
<protein>
    <submittedName>
        <fullName evidence="5">Xanthine dehydrogenase family protein subunit M</fullName>
    </submittedName>
</protein>
<keyword evidence="6" id="KW-1185">Reference proteome</keyword>
<evidence type="ECO:0000259" key="4">
    <source>
        <dbReference type="PROSITE" id="PS51387"/>
    </source>
</evidence>
<evidence type="ECO:0000313" key="5">
    <source>
        <dbReference type="EMBL" id="TSD68047.1"/>
    </source>
</evidence>
<dbReference type="PANTHER" id="PTHR42659:SF2">
    <property type="entry name" value="XANTHINE DEHYDROGENASE SUBUNIT C-RELATED"/>
    <property type="match status" value="1"/>
</dbReference>
<dbReference type="InterPro" id="IPR016167">
    <property type="entry name" value="FAD-bd_PCMH_sub1"/>
</dbReference>
<dbReference type="GO" id="GO:0071949">
    <property type="term" value="F:FAD binding"/>
    <property type="evidence" value="ECO:0007669"/>
    <property type="project" value="InterPro"/>
</dbReference>
<keyword evidence="3" id="KW-0560">Oxidoreductase</keyword>
<dbReference type="AlphaFoldDB" id="A0A554SNV9"/>
<dbReference type="InterPro" id="IPR005107">
    <property type="entry name" value="CO_DH_flav_C"/>
</dbReference>
<reference evidence="5 6" key="1">
    <citation type="submission" date="2019-07" db="EMBL/GenBank/DDBJ databases">
        <authorList>
            <person name="Zhao L.H."/>
        </authorList>
    </citation>
    <scope>NUCLEOTIDE SEQUENCE [LARGE SCALE GENOMIC DNA]</scope>
    <source>
        <strain evidence="5 6">Co35</strain>
    </source>
</reference>
<evidence type="ECO:0000256" key="3">
    <source>
        <dbReference type="ARBA" id="ARBA00023002"/>
    </source>
</evidence>
<dbReference type="InterPro" id="IPR002346">
    <property type="entry name" value="Mopterin_DH_FAD-bd"/>
</dbReference>
<comment type="caution">
    <text evidence="5">The sequence shown here is derived from an EMBL/GenBank/DDBJ whole genome shotgun (WGS) entry which is preliminary data.</text>
</comment>
<dbReference type="Gene3D" id="3.30.465.10">
    <property type="match status" value="1"/>
</dbReference>
<dbReference type="GO" id="GO:0016491">
    <property type="term" value="F:oxidoreductase activity"/>
    <property type="evidence" value="ECO:0007669"/>
    <property type="project" value="UniProtKB-KW"/>
</dbReference>
<gene>
    <name evidence="5" type="ORF">FNM00_00160</name>
</gene>
<dbReference type="PANTHER" id="PTHR42659">
    <property type="entry name" value="XANTHINE DEHYDROGENASE SUBUNIT C-RELATED"/>
    <property type="match status" value="1"/>
</dbReference>
<dbReference type="PROSITE" id="PS51387">
    <property type="entry name" value="FAD_PCMH"/>
    <property type="match status" value="1"/>
</dbReference>
<dbReference type="Pfam" id="PF00941">
    <property type="entry name" value="FAD_binding_5"/>
    <property type="match status" value="1"/>
</dbReference>
<dbReference type="EMBL" id="VLNT01000001">
    <property type="protein sequence ID" value="TSD68047.1"/>
    <property type="molecule type" value="Genomic_DNA"/>
</dbReference>
<keyword evidence="1" id="KW-0285">Flavoprotein</keyword>
<sequence>MKPAAFTFQRPAELSEALAAYAANPGAKILAGGQSLIPLMSMRLTTVSELIDINGIGELSFIDVSEAGVRFGALARHAELHAHEEARRVQPMLHAALSHVAHATIRNRGTTVGSIVHADASGEMPVVLTLLGGTLTVASTEGRREIAADDLFIGPLETALESGEIAVEAFVPALPARHGIAFDEIARRHGDYALCGLGVVLGLAEDGGIESVRAGYLSVTETPIVVDLTDCFADGIDASSLVAAGEKALEQLEPEGDIHASAEYRAQLARTLTARVITAAHADAKARLDQEAKA</sequence>
<dbReference type="OrthoDB" id="9793944at2"/>
<dbReference type="InterPro" id="IPR016169">
    <property type="entry name" value="FAD-bd_PCMH_sub2"/>
</dbReference>
<dbReference type="InterPro" id="IPR036683">
    <property type="entry name" value="CO_DH_flav_C_dom_sf"/>
</dbReference>
<dbReference type="Proteomes" id="UP000316988">
    <property type="component" value="Unassembled WGS sequence"/>
</dbReference>
<dbReference type="RefSeq" id="WP_143910994.1">
    <property type="nucleotide sequence ID" value="NZ_VLNT01000001.1"/>
</dbReference>
<dbReference type="SUPFAM" id="SSF55447">
    <property type="entry name" value="CO dehydrogenase flavoprotein C-terminal domain-like"/>
    <property type="match status" value="1"/>
</dbReference>
<dbReference type="Pfam" id="PF03450">
    <property type="entry name" value="CO_deh_flav_C"/>
    <property type="match status" value="1"/>
</dbReference>
<evidence type="ECO:0000256" key="2">
    <source>
        <dbReference type="ARBA" id="ARBA00022827"/>
    </source>
</evidence>
<dbReference type="SUPFAM" id="SSF56176">
    <property type="entry name" value="FAD-binding/transporter-associated domain-like"/>
    <property type="match status" value="1"/>
</dbReference>
<evidence type="ECO:0000313" key="6">
    <source>
        <dbReference type="Proteomes" id="UP000316988"/>
    </source>
</evidence>
<dbReference type="InterPro" id="IPR051312">
    <property type="entry name" value="Diverse_Substr_Oxidored"/>
</dbReference>
<evidence type="ECO:0000256" key="1">
    <source>
        <dbReference type="ARBA" id="ARBA00022630"/>
    </source>
</evidence>